<evidence type="ECO:0000256" key="1">
    <source>
        <dbReference type="SAM" id="MobiDB-lite"/>
    </source>
</evidence>
<dbReference type="EMBL" id="SELW01000485">
    <property type="protein sequence ID" value="TID24760.1"/>
    <property type="molecule type" value="Genomic_DNA"/>
</dbReference>
<reference evidence="2 3" key="1">
    <citation type="journal article" date="2019" name="Front. Genet.">
        <title>Whole-Genome Sequencing of the Opportunistic Yeast Pathogen Candida inconspicua Uncovers Its Hybrid Origin.</title>
        <authorList>
            <person name="Mixao V."/>
            <person name="Hansen A.P."/>
            <person name="Saus E."/>
            <person name="Boekhout T."/>
            <person name="Lass-Florl C."/>
            <person name="Gabaldon T."/>
        </authorList>
    </citation>
    <scope>NUCLEOTIDE SEQUENCE [LARGE SCALE GENOMIC DNA]</scope>
    <source>
        <strain evidence="2 3">CBS 180</strain>
    </source>
</reference>
<gene>
    <name evidence="2" type="ORF">CANINC_002984</name>
</gene>
<keyword evidence="3" id="KW-1185">Reference proteome</keyword>
<protein>
    <recommendedName>
        <fullName evidence="4">Wings apart-like protein C-terminal domain-containing protein</fullName>
    </recommendedName>
</protein>
<sequence length="617" mass="70596">MPVYGKSKRKTILGNNRVLLSPTRHRSSDEIDSLCSRSSSIISSFTSCSSSTLDSIDVSSDIAIDKEFGLNDSFHSNFKAQNTSSSNLNTLFTCFEDMENEEYRSVKTMKLNNRSSIKKTTLYGMEGNLGTLDTDISESSLSRQVFENVNTLNQRISELEANASNNAQSFERPTSMSQQISNSKSRHYGGAERSFKMNSKSLSEDEEDDCQPHDYEITSINNPVHCKSFDDLKFNNCKDMNRLDLDLIEEKVNHLLRLENSKYELLELTLDLLIKLRNNDLFSTFLRKECQQKDKVTYTIIRSLISRISEFSLFSLLLLFYFEIEEIEIDHMFNDLLRNPDLSLTQYTENISIPKSKKLLHCLLSDWSSEYSEETVCGFLLQSLLKANSCLFLKFKDDNRNTILRFLESCLLNDSSKILLDSFEYLKLVSTSFDSDNINNIVSILSKHLIDIDSNDTQIFNSLLEVVISIVCNHEAGSRLLSVKNWSKMWSIINDANNFGKTKLNPEKEKQVLLSVGFAFSFLDSDSNLNEDDILSLRNALKLCSKNLEYSTLQYHCIGYIICIAFHFLNEFNLLNDEDSAMIKTICATFRKSGVKFENKVGDRIQSIIDQYELVNV</sequence>
<evidence type="ECO:0000313" key="3">
    <source>
        <dbReference type="Proteomes" id="UP000307173"/>
    </source>
</evidence>
<evidence type="ECO:0000313" key="2">
    <source>
        <dbReference type="EMBL" id="TID24760.1"/>
    </source>
</evidence>
<dbReference type="Proteomes" id="UP000307173">
    <property type="component" value="Unassembled WGS sequence"/>
</dbReference>
<feature type="region of interest" description="Disordered" evidence="1">
    <location>
        <begin position="165"/>
        <end position="193"/>
    </location>
</feature>
<proteinExistence type="predicted"/>
<comment type="caution">
    <text evidence="2">The sequence shown here is derived from an EMBL/GenBank/DDBJ whole genome shotgun (WGS) entry which is preliminary data.</text>
</comment>
<accession>A0A4T0X049</accession>
<evidence type="ECO:0008006" key="4">
    <source>
        <dbReference type="Google" id="ProtNLM"/>
    </source>
</evidence>
<name>A0A4T0X049_9ASCO</name>
<organism evidence="2 3">
    <name type="scientific">Pichia inconspicua</name>
    <dbReference type="NCBI Taxonomy" id="52247"/>
    <lineage>
        <taxon>Eukaryota</taxon>
        <taxon>Fungi</taxon>
        <taxon>Dikarya</taxon>
        <taxon>Ascomycota</taxon>
        <taxon>Saccharomycotina</taxon>
        <taxon>Pichiomycetes</taxon>
        <taxon>Pichiales</taxon>
        <taxon>Pichiaceae</taxon>
        <taxon>Pichia</taxon>
    </lineage>
</organism>
<dbReference type="AlphaFoldDB" id="A0A4T0X049"/>
<feature type="compositionally biased region" description="Polar residues" evidence="1">
    <location>
        <begin position="165"/>
        <end position="183"/>
    </location>
</feature>